<accession>A0A2W5MS64</accession>
<dbReference type="Proteomes" id="UP000249417">
    <property type="component" value="Unassembled WGS sequence"/>
</dbReference>
<dbReference type="EMBL" id="QFQB01000144">
    <property type="protein sequence ID" value="PZQ43594.1"/>
    <property type="molecule type" value="Genomic_DNA"/>
</dbReference>
<dbReference type="AlphaFoldDB" id="A0A2W5MS64"/>
<reference evidence="1 2" key="1">
    <citation type="submission" date="2017-08" db="EMBL/GenBank/DDBJ databases">
        <title>Infants hospitalized years apart are colonized by the same room-sourced microbial strains.</title>
        <authorList>
            <person name="Brooks B."/>
            <person name="Olm M.R."/>
            <person name="Firek B.A."/>
            <person name="Baker R."/>
            <person name="Thomas B.C."/>
            <person name="Morowitz M.J."/>
            <person name="Banfield J.F."/>
        </authorList>
    </citation>
    <scope>NUCLEOTIDE SEQUENCE [LARGE SCALE GENOMIC DNA]</scope>
    <source>
        <strain evidence="1">S2_005_002_R2_29</strain>
    </source>
</reference>
<proteinExistence type="predicted"/>
<name>A0A2W5MS64_9BACT</name>
<protein>
    <submittedName>
        <fullName evidence="1">Uncharacterized protein</fullName>
    </submittedName>
</protein>
<sequence length="231" mass="25837">MADQDDFQKALNDFTSIDQNQGAASVQETATLLLGMAKGNEERLRKLCGALNKINPDLIIEDLSVYQSLESAFSKAMDEDPLLASIMKRMNFDTILARLDTDFWEAHQVFHHHAQLEELLTDDNAPLTSEFIAAGNSSLNARLAWFIPHTPCADDDSKLTVVMTDFQKTTQEIKQELNSGNVEPRTAKHYAQLLEHAAVFERAVAKEISPQDAADIIRSHGDKTYYQTLTP</sequence>
<evidence type="ECO:0000313" key="2">
    <source>
        <dbReference type="Proteomes" id="UP000249417"/>
    </source>
</evidence>
<gene>
    <name evidence="1" type="ORF">DI551_11830</name>
</gene>
<evidence type="ECO:0000313" key="1">
    <source>
        <dbReference type="EMBL" id="PZQ43594.1"/>
    </source>
</evidence>
<organism evidence="1 2">
    <name type="scientific">Micavibrio aeruginosavorus</name>
    <dbReference type="NCBI Taxonomy" id="349221"/>
    <lineage>
        <taxon>Bacteria</taxon>
        <taxon>Pseudomonadati</taxon>
        <taxon>Bdellovibrionota</taxon>
        <taxon>Bdellovibrionia</taxon>
        <taxon>Bdellovibrionales</taxon>
        <taxon>Pseudobdellovibrionaceae</taxon>
        <taxon>Micavibrio</taxon>
    </lineage>
</organism>
<comment type="caution">
    <text evidence="1">The sequence shown here is derived from an EMBL/GenBank/DDBJ whole genome shotgun (WGS) entry which is preliminary data.</text>
</comment>